<feature type="chain" id="PRO_5022717156" evidence="1">
    <location>
        <begin position="23"/>
        <end position="421"/>
    </location>
</feature>
<reference evidence="4" key="1">
    <citation type="journal article" date="2020" name="Plant J.">
        <title>Transposons played a major role in the diversification between the closely related almond and peach genomes: results from the almond genome sequence.</title>
        <authorList>
            <person name="Alioto T."/>
            <person name="Alexiou K.G."/>
            <person name="Bardil A."/>
            <person name="Barteri F."/>
            <person name="Castanera R."/>
            <person name="Cruz F."/>
            <person name="Dhingra A."/>
            <person name="Duval H."/>
            <person name="Fernandez I Marti A."/>
            <person name="Frias L."/>
            <person name="Galan B."/>
            <person name="Garcia J.L."/>
            <person name="Howad W."/>
            <person name="Gomez-Garrido J."/>
            <person name="Gut M."/>
            <person name="Julca I."/>
            <person name="Morata J."/>
            <person name="Puigdomenech P."/>
            <person name="Ribeca P."/>
            <person name="Rubio Cabetas M.J."/>
            <person name="Vlasova A."/>
            <person name="Wirthensohn M."/>
            <person name="Garcia-Mas J."/>
            <person name="Gabaldon T."/>
            <person name="Casacuberta J.M."/>
            <person name="Arus P."/>
        </authorList>
    </citation>
    <scope>NUCLEOTIDE SEQUENCE [LARGE SCALE GENOMIC DNA]</scope>
    <source>
        <strain evidence="4">cv. Texas</strain>
    </source>
</reference>
<dbReference type="InterPro" id="IPR004314">
    <property type="entry name" value="Neprosin"/>
</dbReference>
<evidence type="ECO:0000313" key="3">
    <source>
        <dbReference type="EMBL" id="VVA11850.1"/>
    </source>
</evidence>
<keyword evidence="1" id="KW-0732">Signal</keyword>
<dbReference type="Gramene" id="VVA11850">
    <property type="protein sequence ID" value="VVA11850"/>
    <property type="gene ID" value="Prudul26B009864"/>
</dbReference>
<dbReference type="OMA" id="TKTGCIN"/>
<dbReference type="Gene3D" id="3.90.1320.10">
    <property type="entry name" value="Outer-capsid protein sigma 3, large lobe"/>
    <property type="match status" value="1"/>
</dbReference>
<organism evidence="3 4">
    <name type="scientific">Prunus dulcis</name>
    <name type="common">Almond</name>
    <name type="synonym">Amygdalus dulcis</name>
    <dbReference type="NCBI Taxonomy" id="3755"/>
    <lineage>
        <taxon>Eukaryota</taxon>
        <taxon>Viridiplantae</taxon>
        <taxon>Streptophyta</taxon>
        <taxon>Embryophyta</taxon>
        <taxon>Tracheophyta</taxon>
        <taxon>Spermatophyta</taxon>
        <taxon>Magnoliopsida</taxon>
        <taxon>eudicotyledons</taxon>
        <taxon>Gunneridae</taxon>
        <taxon>Pentapetalae</taxon>
        <taxon>rosids</taxon>
        <taxon>fabids</taxon>
        <taxon>Rosales</taxon>
        <taxon>Rosaceae</taxon>
        <taxon>Amygdaloideae</taxon>
        <taxon>Amygdaleae</taxon>
        <taxon>Prunus</taxon>
    </lineage>
</organism>
<proteinExistence type="predicted"/>
<sequence>MGKKRALMFSLALGLFVFCVSAAEHHHVKAKTKRISLEVHKKLKLLNKSGVKTIKSEDGDIIDCVDIYKQPAFDHPALRNHKIQMRPSNHVQNDHNSSQLVSQIWQRSGSCPDGTIPIRRIRKQDLLRATSLENFGKKMPVHSSYSPTDDKGTVYINSTRVELGPQVNRSAAILLTTGYNYIGAQGDINIWTPRVDSPDEFTTAQIWLKNGPGEAFESVESGWVVNPKVYGNGATRLFVYWTKDSYKSSGCFDLTCPGFVQTNKDIALGMVLGPVSSKMGPQYQTTFSITKEPSTGNWWVRIGQNVPVGYFPGELFYYLTRGAATLVEWGGEVFSSKVKQNHPHTATGMGSGDFASGKLGNACYVKQVRILDYSKQLKYPEWVGTYSDEEYCYSALNYALSLAQEPVFYFGGPGRNPPYCP</sequence>
<dbReference type="InterPro" id="IPR053168">
    <property type="entry name" value="Glutamic_endopeptidase"/>
</dbReference>
<dbReference type="PANTHER" id="PTHR31589:SF2">
    <property type="entry name" value="ASLB (DUF239)-RELATED"/>
    <property type="match status" value="1"/>
</dbReference>
<dbReference type="Pfam" id="PF14365">
    <property type="entry name" value="Neprosin_AP"/>
    <property type="match status" value="1"/>
</dbReference>
<dbReference type="EMBL" id="CABIKO010000004">
    <property type="protein sequence ID" value="VVA11850.1"/>
    <property type="molecule type" value="Genomic_DNA"/>
</dbReference>
<dbReference type="Proteomes" id="UP000327085">
    <property type="component" value="Chromosome 1"/>
</dbReference>
<dbReference type="AlphaFoldDB" id="A0A5E4EAH9"/>
<accession>A0A5E4EAH9</accession>
<evidence type="ECO:0000313" key="4">
    <source>
        <dbReference type="Proteomes" id="UP000327085"/>
    </source>
</evidence>
<dbReference type="PANTHER" id="PTHR31589">
    <property type="entry name" value="PROTEIN, PUTATIVE (DUF239)-RELATED-RELATED"/>
    <property type="match status" value="1"/>
</dbReference>
<feature type="signal peptide" evidence="1">
    <location>
        <begin position="1"/>
        <end position="22"/>
    </location>
</feature>
<gene>
    <name evidence="3" type="ORF">ALMOND_2B009864</name>
</gene>
<dbReference type="PROSITE" id="PS52045">
    <property type="entry name" value="NEPROSIN_PEP_CD"/>
    <property type="match status" value="1"/>
</dbReference>
<protein>
    <submittedName>
        <fullName evidence="3">PREDICTED: carboxyl-terminal peptidase</fullName>
    </submittedName>
</protein>
<name>A0A5E4EAH9_PRUDU</name>
<dbReference type="InParanoid" id="A0A5E4EAH9"/>
<dbReference type="InterPro" id="IPR025521">
    <property type="entry name" value="Neprosin_propep"/>
</dbReference>
<evidence type="ECO:0000256" key="1">
    <source>
        <dbReference type="SAM" id="SignalP"/>
    </source>
</evidence>
<dbReference type="Pfam" id="PF03080">
    <property type="entry name" value="Neprosin"/>
    <property type="match status" value="1"/>
</dbReference>
<evidence type="ECO:0000259" key="2">
    <source>
        <dbReference type="PROSITE" id="PS52045"/>
    </source>
</evidence>
<feature type="domain" description="Neprosin PEP catalytic" evidence="2">
    <location>
        <begin position="162"/>
        <end position="421"/>
    </location>
</feature>